<dbReference type="EMBL" id="WIOL01000001">
    <property type="protein sequence ID" value="MQT15699.1"/>
    <property type="molecule type" value="Genomic_DNA"/>
</dbReference>
<protein>
    <submittedName>
        <fullName evidence="4">DUF4105 domain-containing protein</fullName>
    </submittedName>
</protein>
<accession>A0A7C9KGN7</accession>
<comment type="caution">
    <text evidence="4">The sequence shown here is derived from an EMBL/GenBank/DDBJ whole genome shotgun (WGS) entry which is preliminary data.</text>
</comment>
<name>A0A7C9KGN7_9SPHN</name>
<evidence type="ECO:0000256" key="1">
    <source>
        <dbReference type="SAM" id="MobiDB-lite"/>
    </source>
</evidence>
<dbReference type="AlphaFoldDB" id="A0A7C9KGN7"/>
<keyword evidence="2" id="KW-1133">Transmembrane helix</keyword>
<dbReference type="RefSeq" id="WP_152576176.1">
    <property type="nucleotide sequence ID" value="NZ_JAATJI010000001.1"/>
</dbReference>
<keyword evidence="2" id="KW-0812">Transmembrane</keyword>
<feature type="transmembrane region" description="Helical" evidence="2">
    <location>
        <begin position="31"/>
        <end position="51"/>
    </location>
</feature>
<sequence length="334" mass="37250">MLRAAVTLLALVPATLWGTMALWSRLPFAAPARGLVAGLFALLMLAAIALLWRQRPRVALAIIVPAWAALLGWWSTILPSDNRNWQPDVAQVARTRIDGDVLTVDNVRNFTWRSDTDFDVRWETRRYRLSQLQGADLFLSYWAGESIAHAIISFTFADSDPLAFSVEIRKEKGEAYSAVAGFFKSYELAVLAADERDIVKVRSTVLGEDVRLFRLDIQRATALGLLREYAALANDVHATPRWYNTLMTNCTTVIFGMARRLDPRIRLDWRILLPGRLPSYLREKAFVSRAVPLPELIARSHIGPRAAAPPPDPGFSNRIRDGVPDPAGAPAARP</sequence>
<reference evidence="4 5" key="1">
    <citation type="submission" date="2019-09" db="EMBL/GenBank/DDBJ databases">
        <title>Polymorphobacter sp. isolated from a lake in China.</title>
        <authorList>
            <person name="Liu Z."/>
        </authorList>
    </citation>
    <scope>NUCLEOTIDE SEQUENCE [LARGE SCALE GENOMIC DNA]</scope>
    <source>
        <strain evidence="4 5">D40P</strain>
    </source>
</reference>
<feature type="compositionally biased region" description="Low complexity" evidence="1">
    <location>
        <begin position="324"/>
        <end position="334"/>
    </location>
</feature>
<evidence type="ECO:0000259" key="3">
    <source>
        <dbReference type="Pfam" id="PF13387"/>
    </source>
</evidence>
<evidence type="ECO:0000313" key="4">
    <source>
        <dbReference type="EMBL" id="MQT15699.1"/>
    </source>
</evidence>
<evidence type="ECO:0000256" key="2">
    <source>
        <dbReference type="SAM" id="Phobius"/>
    </source>
</evidence>
<feature type="transmembrane region" description="Helical" evidence="2">
    <location>
        <begin position="58"/>
        <end position="76"/>
    </location>
</feature>
<keyword evidence="2" id="KW-0472">Membrane</keyword>
<evidence type="ECO:0000313" key="5">
    <source>
        <dbReference type="Proteomes" id="UP000481327"/>
    </source>
</evidence>
<gene>
    <name evidence="4" type="ORF">F3168_00265</name>
</gene>
<organism evidence="4 5">
    <name type="scientific">Sandarakinorhabdus fusca</name>
    <dbReference type="NCBI Taxonomy" id="1439888"/>
    <lineage>
        <taxon>Bacteria</taxon>
        <taxon>Pseudomonadati</taxon>
        <taxon>Pseudomonadota</taxon>
        <taxon>Alphaproteobacteria</taxon>
        <taxon>Sphingomonadales</taxon>
        <taxon>Sphingosinicellaceae</taxon>
        <taxon>Sandarakinorhabdus</taxon>
    </lineage>
</organism>
<dbReference type="OrthoDB" id="274718at2"/>
<keyword evidence="5" id="KW-1185">Reference proteome</keyword>
<proteinExistence type="predicted"/>
<feature type="domain" description="Lnb N-terminal periplasmic" evidence="3">
    <location>
        <begin position="120"/>
        <end position="272"/>
    </location>
</feature>
<dbReference type="InterPro" id="IPR025178">
    <property type="entry name" value="Lnb_N"/>
</dbReference>
<dbReference type="Pfam" id="PF13387">
    <property type="entry name" value="Lnb_N"/>
    <property type="match status" value="1"/>
</dbReference>
<feature type="region of interest" description="Disordered" evidence="1">
    <location>
        <begin position="302"/>
        <end position="334"/>
    </location>
</feature>
<dbReference type="Proteomes" id="UP000481327">
    <property type="component" value="Unassembled WGS sequence"/>
</dbReference>